<dbReference type="EMBL" id="VFQX01000072">
    <property type="protein sequence ID" value="KAF0972087.1"/>
    <property type="molecule type" value="Genomic_DNA"/>
</dbReference>
<name>A0A6A5B0L7_NAEFO</name>
<accession>A0A6A5B0L7</accession>
<dbReference type="Proteomes" id="UP000444721">
    <property type="component" value="Unassembled WGS sequence"/>
</dbReference>
<keyword evidence="1" id="KW-1133">Transmembrane helix</keyword>
<protein>
    <recommendedName>
        <fullName evidence="5">SMP-30/Gluconolactonase/LRE-like region domain-containing protein</fullName>
    </recommendedName>
</protein>
<keyword evidence="2" id="KW-0732">Signal</keyword>
<dbReference type="RefSeq" id="XP_044556802.1">
    <property type="nucleotide sequence ID" value="XM_044713778.1"/>
</dbReference>
<feature type="transmembrane region" description="Helical" evidence="1">
    <location>
        <begin position="220"/>
        <end position="239"/>
    </location>
</feature>
<sequence>MPSNKQSFLVSFLLVGIVVLAQLLIHVNSQSAPTPTYSISLLAGTGEMGRVDGPGSSAKFGLIQGACMNSSGKTLYVLELAGYLVDNYIRKIDIASKNVSTMTQSSTSSSCSVALNGDIYIGGNGTISKMVNEQTLSAVVNSFGYQDASAKIPLFVNRYLENGIAASPDGKIYLGFMISHTVRVLTPTCGSDTRYTYSFASDSCVMVNTRTSDGNSMIGMNKYVVSCWMVMMLLLSFLIHH</sequence>
<gene>
    <name evidence="3" type="ORF">FDP41_009783</name>
</gene>
<comment type="caution">
    <text evidence="3">The sequence shown here is derived from an EMBL/GenBank/DDBJ whole genome shotgun (WGS) entry which is preliminary data.</text>
</comment>
<dbReference type="VEuPathDB" id="AmoebaDB:FDP41_009783"/>
<evidence type="ECO:0008006" key="5">
    <source>
        <dbReference type="Google" id="ProtNLM"/>
    </source>
</evidence>
<dbReference type="GeneID" id="68116998"/>
<evidence type="ECO:0000313" key="4">
    <source>
        <dbReference type="Proteomes" id="UP000444721"/>
    </source>
</evidence>
<proteinExistence type="predicted"/>
<evidence type="ECO:0000256" key="2">
    <source>
        <dbReference type="SAM" id="SignalP"/>
    </source>
</evidence>
<dbReference type="AlphaFoldDB" id="A0A6A5B0L7"/>
<feature type="chain" id="PRO_5025610689" description="SMP-30/Gluconolactonase/LRE-like region domain-containing protein" evidence="2">
    <location>
        <begin position="30"/>
        <end position="241"/>
    </location>
</feature>
<organism evidence="3 4">
    <name type="scientific">Naegleria fowleri</name>
    <name type="common">Brain eating amoeba</name>
    <dbReference type="NCBI Taxonomy" id="5763"/>
    <lineage>
        <taxon>Eukaryota</taxon>
        <taxon>Discoba</taxon>
        <taxon>Heterolobosea</taxon>
        <taxon>Tetramitia</taxon>
        <taxon>Eutetramitia</taxon>
        <taxon>Vahlkampfiidae</taxon>
        <taxon>Naegleria</taxon>
    </lineage>
</organism>
<dbReference type="VEuPathDB" id="AmoebaDB:NF0004930"/>
<keyword evidence="1" id="KW-0812">Transmembrane</keyword>
<dbReference type="SUPFAM" id="SSF101898">
    <property type="entry name" value="NHL repeat"/>
    <property type="match status" value="1"/>
</dbReference>
<dbReference type="VEuPathDB" id="AmoebaDB:NfTy_088070"/>
<dbReference type="Gene3D" id="2.120.10.30">
    <property type="entry name" value="TolB, C-terminal domain"/>
    <property type="match status" value="1"/>
</dbReference>
<evidence type="ECO:0000313" key="3">
    <source>
        <dbReference type="EMBL" id="KAF0972087.1"/>
    </source>
</evidence>
<feature type="signal peptide" evidence="2">
    <location>
        <begin position="1"/>
        <end position="29"/>
    </location>
</feature>
<reference evidence="3 4" key="1">
    <citation type="journal article" date="2019" name="Sci. Rep.">
        <title>Nanopore sequencing improves the draft genome of the human pathogenic amoeba Naegleria fowleri.</title>
        <authorList>
            <person name="Liechti N."/>
            <person name="Schurch N."/>
            <person name="Bruggmann R."/>
            <person name="Wittwer M."/>
        </authorList>
    </citation>
    <scope>NUCLEOTIDE SEQUENCE [LARGE SCALE GENOMIC DNA]</scope>
    <source>
        <strain evidence="3 4">ATCC 30894</strain>
    </source>
</reference>
<keyword evidence="4" id="KW-1185">Reference proteome</keyword>
<keyword evidence="1" id="KW-0472">Membrane</keyword>
<dbReference type="VEuPathDB" id="AmoebaDB:NF0004920"/>
<evidence type="ECO:0000256" key="1">
    <source>
        <dbReference type="SAM" id="Phobius"/>
    </source>
</evidence>
<dbReference type="InterPro" id="IPR011042">
    <property type="entry name" value="6-blade_b-propeller_TolB-like"/>
</dbReference>